<dbReference type="PANTHER" id="PTHR12106:SF27">
    <property type="entry name" value="SORTILIN-RELATED RECEPTOR"/>
    <property type="match status" value="1"/>
</dbReference>
<dbReference type="PROSITE" id="PS51257">
    <property type="entry name" value="PROKAR_LIPOPROTEIN"/>
    <property type="match status" value="1"/>
</dbReference>
<organism evidence="9 10">
    <name type="scientific">Mycena rosella</name>
    <name type="common">Pink bonnet</name>
    <name type="synonym">Agaricus rosellus</name>
    <dbReference type="NCBI Taxonomy" id="1033263"/>
    <lineage>
        <taxon>Eukaryota</taxon>
        <taxon>Fungi</taxon>
        <taxon>Dikarya</taxon>
        <taxon>Basidiomycota</taxon>
        <taxon>Agaricomycotina</taxon>
        <taxon>Agaricomycetes</taxon>
        <taxon>Agaricomycetidae</taxon>
        <taxon>Agaricales</taxon>
        <taxon>Marasmiineae</taxon>
        <taxon>Mycenaceae</taxon>
        <taxon>Mycena</taxon>
    </lineage>
</organism>
<feature type="domain" description="VPS10" evidence="8">
    <location>
        <begin position="31"/>
        <end position="631"/>
    </location>
</feature>
<evidence type="ECO:0000256" key="3">
    <source>
        <dbReference type="ARBA" id="ARBA00022737"/>
    </source>
</evidence>
<evidence type="ECO:0000256" key="7">
    <source>
        <dbReference type="SAM" id="Phobius"/>
    </source>
</evidence>
<evidence type="ECO:0000313" key="9">
    <source>
        <dbReference type="EMBL" id="KAJ7679781.1"/>
    </source>
</evidence>
<dbReference type="GO" id="GO:0005829">
    <property type="term" value="C:cytosol"/>
    <property type="evidence" value="ECO:0007669"/>
    <property type="project" value="GOC"/>
</dbReference>
<proteinExistence type="predicted"/>
<dbReference type="PANTHER" id="PTHR12106">
    <property type="entry name" value="SORTILIN RELATED"/>
    <property type="match status" value="1"/>
</dbReference>
<dbReference type="SMART" id="SM00602">
    <property type="entry name" value="VPS10"/>
    <property type="match status" value="2"/>
</dbReference>
<dbReference type="GO" id="GO:0006895">
    <property type="term" value="P:Golgi to endosome transport"/>
    <property type="evidence" value="ECO:0007669"/>
    <property type="project" value="TreeGrafter"/>
</dbReference>
<evidence type="ECO:0000256" key="1">
    <source>
        <dbReference type="ARBA" id="ARBA00004370"/>
    </source>
</evidence>
<dbReference type="Gene3D" id="2.130.10.10">
    <property type="entry name" value="YVTN repeat-like/Quinoprotein amine dehydrogenase"/>
    <property type="match status" value="2"/>
</dbReference>
<evidence type="ECO:0000256" key="5">
    <source>
        <dbReference type="ARBA" id="ARBA00023136"/>
    </source>
</evidence>
<dbReference type="InterPro" id="IPR031777">
    <property type="entry name" value="Sortilin_C"/>
</dbReference>
<dbReference type="GO" id="GO:0006896">
    <property type="term" value="P:Golgi to vacuole transport"/>
    <property type="evidence" value="ECO:0007669"/>
    <property type="project" value="TreeGrafter"/>
</dbReference>
<feature type="transmembrane region" description="Helical" evidence="7">
    <location>
        <begin position="1235"/>
        <end position="1256"/>
    </location>
</feature>
<dbReference type="SUPFAM" id="SSF110296">
    <property type="entry name" value="Oligoxyloglucan reducing end-specific cellobiohydrolase"/>
    <property type="match status" value="2"/>
</dbReference>
<evidence type="ECO:0000256" key="2">
    <source>
        <dbReference type="ARBA" id="ARBA00022692"/>
    </source>
</evidence>
<dbReference type="EMBL" id="JARKIE010000128">
    <property type="protein sequence ID" value="KAJ7679781.1"/>
    <property type="molecule type" value="Genomic_DNA"/>
</dbReference>
<dbReference type="Proteomes" id="UP001221757">
    <property type="component" value="Unassembled WGS sequence"/>
</dbReference>
<dbReference type="GO" id="GO:0005794">
    <property type="term" value="C:Golgi apparatus"/>
    <property type="evidence" value="ECO:0007669"/>
    <property type="project" value="TreeGrafter"/>
</dbReference>
<accession>A0AAD7GD03</accession>
<evidence type="ECO:0000313" key="10">
    <source>
        <dbReference type="Proteomes" id="UP001221757"/>
    </source>
</evidence>
<keyword evidence="2 7" id="KW-0812">Transmembrane</keyword>
<evidence type="ECO:0000256" key="4">
    <source>
        <dbReference type="ARBA" id="ARBA00022989"/>
    </source>
</evidence>
<dbReference type="InterPro" id="IPR050310">
    <property type="entry name" value="VPS10-sortilin"/>
</dbReference>
<keyword evidence="6" id="KW-0325">Glycoprotein</keyword>
<evidence type="ECO:0000259" key="8">
    <source>
        <dbReference type="SMART" id="SM00602"/>
    </source>
</evidence>
<feature type="transmembrane region" description="Helical" evidence="7">
    <location>
        <begin position="1281"/>
        <end position="1302"/>
    </location>
</feature>
<dbReference type="Pfam" id="PF15901">
    <property type="entry name" value="Sortilin_C"/>
    <property type="match status" value="2"/>
</dbReference>
<dbReference type="Pfam" id="PF15902">
    <property type="entry name" value="Sortilin-Vps10"/>
    <property type="match status" value="4"/>
</dbReference>
<dbReference type="Gene3D" id="3.30.60.270">
    <property type="match status" value="2"/>
</dbReference>
<feature type="domain" description="VPS10" evidence="8">
    <location>
        <begin position="656"/>
        <end position="1228"/>
    </location>
</feature>
<keyword evidence="4 7" id="KW-1133">Transmembrane helix</keyword>
<dbReference type="Gene3D" id="2.10.70.80">
    <property type="match status" value="2"/>
</dbReference>
<dbReference type="GO" id="GO:0006623">
    <property type="term" value="P:protein targeting to vacuole"/>
    <property type="evidence" value="ECO:0007669"/>
    <property type="project" value="TreeGrafter"/>
</dbReference>
<dbReference type="InterPro" id="IPR031778">
    <property type="entry name" value="Sortilin_N"/>
</dbReference>
<protein>
    <submittedName>
        <fullName evidence="9">Vacuolar protein sorting/targeting protein 10</fullName>
    </submittedName>
</protein>
<name>A0AAD7GD03_MYCRO</name>
<gene>
    <name evidence="9" type="ORF">B0H17DRAFT_1077658</name>
</gene>
<comment type="caution">
    <text evidence="9">The sequence shown here is derived from an EMBL/GenBank/DDBJ whole genome shotgun (WGS) entry which is preliminary data.</text>
</comment>
<dbReference type="GO" id="GO:0016020">
    <property type="term" value="C:membrane"/>
    <property type="evidence" value="ECO:0007669"/>
    <property type="project" value="UniProtKB-SubCell"/>
</dbReference>
<dbReference type="InterPro" id="IPR006581">
    <property type="entry name" value="VPS10"/>
</dbReference>
<dbReference type="FunFam" id="3.30.60.270:FF:000005">
    <property type="entry name" value="Sortilin"/>
    <property type="match status" value="1"/>
</dbReference>
<keyword evidence="5 7" id="KW-0472">Membrane</keyword>
<sequence length="1327" mass="149917">MRCLSTLHFPSMSASCVPRTCNYLFRQLAESAVFLPGFRHSVYVSSDEGRIWTLAKDIPTGVAALVIEHPFDSSYAFILTRSTMHFRTENRGMTWRAFEVPIPPAVVAAPLSFHSDPQKYGYILYQGTVCSKVGHADICHEETYVTKDAFSSPPRPILGETSRCQFAHGGYNSKPDVHSDLVYCVVFDTKSSGGDQELSSSRLTAFPECLFSSTDFFDQDMKIEELGIGKSARGDISLAILSNFAVFRSTRDFKTWTEAHFPDSTRLREGAFTIVESRTADSNGTFFVHSLADTNRHNMGFVDYEPVYGVTGFGIVNVEGWGKPKQLKTLIPFDDGASWAPIRAPLVRGASGCNPDDTEFCSLHLHLPTIPQYTASLVPGVLVAVGSLGRFLLPYEDCETFLSTDGGVTWDMVRQGPHKLSFADSGSILLAVPDEEGVDGVYYSMDSGKTWEAYDFGLKLRPLQLGPSDSPASQKFIMLGQVARKDQSIEIGPHVMVSLDFSHARRRKCTKDDFESWYAKTPGSECIMGRKQRYKRRKPKTKCYVGDRLTEPVEYSDRCPCTDTDYECDYNYVRMGDQCVPVGPETIPAGACRNPWHTYMGSSGYRKVPGNVCIGGRKDQKIQKPCEAFPEEGDVIHQEFRFPNYIVQHAYFPQSTTILVRLTDQSIWQSSNEGYTWNQLFPREHYLAFYHHKYASGRAYLITKTNRFYTTTDSGRKWNPLSAPIPPNTFHAQVLRFHPDSDKLIWTGNKDCDTPLSPNWHAEAHYSRDNGRRWTFVENYVANCAWVMDIRLNGDPTAIVCESHNPLALVEGSRYFTQKTKLFNDVVGFAKFSEYWLVAELLPERDLLELQVSLGGPFATARFPTELHPSTHAYTVLESTTGLLFIHVTVSEPPDPYWGTIIKSNSNGTFFGISLSNVNRDDRGFVDFEKIYELDGIALANVVANPDEPLTPPSTDSDGNKYKCDYKHWQIVGVLIAVGNVGESLASYDQSNTFLSRDAGLTWEEVRKDPYMWEFGDSGSILVMAREGTPTDRVLFSTNEGLHWREYRFTSKKMHVQSIVTIPSATSRRFVLIGNFPSSYKSTVIHLDFTSLTSKQCVIDVNDPGHDDFELWSPTDGQRDQCLFGRQTFCHRRVRETNCVVGAQILRSPNIQKNCTCTKTDFECEFNYYKNEADECVPGATPLPNDPCDKGQDHWYERTAYRRISYSTCEGGERLDRGTRHRCPISGPVQQKGSVLWFLAAIWIFILMLLVVYWCYSSCLARRRIQLPEDDSAPDRRTRKIMVTVMSIPLNMVGAAWAWTAYRFKTVFHKRSGQIELSMDHEDSDGN</sequence>
<keyword evidence="10" id="KW-1185">Reference proteome</keyword>
<keyword evidence="3" id="KW-0677">Repeat</keyword>
<dbReference type="InterPro" id="IPR015943">
    <property type="entry name" value="WD40/YVTN_repeat-like_dom_sf"/>
</dbReference>
<comment type="subcellular location">
    <subcellularLocation>
        <location evidence="1">Membrane</location>
    </subcellularLocation>
</comment>
<evidence type="ECO:0000256" key="6">
    <source>
        <dbReference type="ARBA" id="ARBA00023180"/>
    </source>
</evidence>
<reference evidence="9" key="1">
    <citation type="submission" date="2023-03" db="EMBL/GenBank/DDBJ databases">
        <title>Massive genome expansion in bonnet fungi (Mycena s.s.) driven by repeated elements and novel gene families across ecological guilds.</title>
        <authorList>
            <consortium name="Lawrence Berkeley National Laboratory"/>
            <person name="Harder C.B."/>
            <person name="Miyauchi S."/>
            <person name="Viragh M."/>
            <person name="Kuo A."/>
            <person name="Thoen E."/>
            <person name="Andreopoulos B."/>
            <person name="Lu D."/>
            <person name="Skrede I."/>
            <person name="Drula E."/>
            <person name="Henrissat B."/>
            <person name="Morin E."/>
            <person name="Kohler A."/>
            <person name="Barry K."/>
            <person name="LaButti K."/>
            <person name="Morin E."/>
            <person name="Salamov A."/>
            <person name="Lipzen A."/>
            <person name="Mereny Z."/>
            <person name="Hegedus B."/>
            <person name="Baldrian P."/>
            <person name="Stursova M."/>
            <person name="Weitz H."/>
            <person name="Taylor A."/>
            <person name="Grigoriev I.V."/>
            <person name="Nagy L.G."/>
            <person name="Martin F."/>
            <person name="Kauserud H."/>
        </authorList>
    </citation>
    <scope>NUCLEOTIDE SEQUENCE</scope>
    <source>
        <strain evidence="9">CBHHK067</strain>
    </source>
</reference>